<organism evidence="3">
    <name type="scientific">Mycoplasmopsis pulmonis (strain UAB CTIP)</name>
    <name type="common">Mycoplasma pulmonis</name>
    <dbReference type="NCBI Taxonomy" id="272635"/>
    <lineage>
        <taxon>Bacteria</taxon>
        <taxon>Bacillati</taxon>
        <taxon>Mycoplasmatota</taxon>
        <taxon>Mycoplasmoidales</taxon>
        <taxon>Metamycoplasmataceae</taxon>
        <taxon>Mycoplasmopsis</taxon>
    </lineage>
</organism>
<keyword evidence="3" id="KW-1185">Reference proteome</keyword>
<dbReference type="STRING" id="272635.gene:17577312"/>
<evidence type="ECO:0000256" key="1">
    <source>
        <dbReference type="SAM" id="MobiDB-lite"/>
    </source>
</evidence>
<dbReference type="KEGG" id="mpu:MYPU_7010"/>
<dbReference type="AlphaFoldDB" id="Q98PM1"/>
<dbReference type="RefSeq" id="WP_010925502.1">
    <property type="nucleotide sequence ID" value="NC_002771.1"/>
</dbReference>
<sequence length="214" mass="24668">MNKTKNVKEATNNDLSFWVKFKKSLLMNKSSIFKDFEDLSKNKNFVRYTQVFGSALLESNQNHKVTFIKELPKKIEIGYKRKLDFVFKMFVISWVKNNRYSYVDLIPTIKSSENPNSDSLNFIDGNSNVSQNFFGTYNRIVNRLLETKKIVEILPGIAVYVSSETKTLKIAFSEDAIIKEETTKKPKNKKVESNEKTIEKVDAQTSANPNQKAN</sequence>
<name>Q98PM1_MYCPU</name>
<feature type="region of interest" description="Disordered" evidence="1">
    <location>
        <begin position="183"/>
        <end position="214"/>
    </location>
</feature>
<feature type="compositionally biased region" description="Polar residues" evidence="1">
    <location>
        <begin position="203"/>
        <end position="214"/>
    </location>
</feature>
<reference evidence="2 3" key="1">
    <citation type="journal article" date="2001" name="Nucleic Acids Res.">
        <title>The complete genome sequence of the murine respiratory pathogen Mycoplasma pulmonis.</title>
        <authorList>
            <person name="Chambaud I."/>
            <person name="Heilig R."/>
            <person name="Ferris S."/>
            <person name="Barbe V."/>
            <person name="Samson D."/>
            <person name="Galisson F."/>
            <person name="Moszer I."/>
            <person name="Dybvig K."/>
            <person name="Wroblewski H."/>
            <person name="Viari A."/>
            <person name="Rocha E.P.C."/>
            <person name="Blanchard A."/>
        </authorList>
    </citation>
    <scope>NUCLEOTIDE SEQUENCE [LARGE SCALE GENOMIC DNA]</scope>
    <source>
        <strain evidence="2 3">UAB CTIP</strain>
    </source>
</reference>
<accession>Q98PM1</accession>
<dbReference type="BioCyc" id="MPUL272635:G1GT6-714-MONOMER"/>
<feature type="compositionally biased region" description="Basic and acidic residues" evidence="1">
    <location>
        <begin position="183"/>
        <end position="202"/>
    </location>
</feature>
<dbReference type="InterPro" id="IPR021222">
    <property type="entry name" value="DUF2714"/>
</dbReference>
<evidence type="ECO:0000313" key="3">
    <source>
        <dbReference type="Proteomes" id="UP000000528"/>
    </source>
</evidence>
<gene>
    <name evidence="2" type="ordered locus">MYPU_7010</name>
</gene>
<dbReference type="EMBL" id="AL445565">
    <property type="protein sequence ID" value="CAC13874.1"/>
    <property type="molecule type" value="Genomic_DNA"/>
</dbReference>
<proteinExistence type="predicted"/>
<dbReference type="Pfam" id="PF10896">
    <property type="entry name" value="DUF2714"/>
    <property type="match status" value="1"/>
</dbReference>
<evidence type="ECO:0000313" key="2">
    <source>
        <dbReference type="EMBL" id="CAC13874.1"/>
    </source>
</evidence>
<dbReference type="HOGENOM" id="CLU_1287699_0_0_14"/>
<protein>
    <submittedName>
        <fullName evidence="2">Uncharacterized protein</fullName>
    </submittedName>
</protein>
<dbReference type="Proteomes" id="UP000000528">
    <property type="component" value="Chromosome"/>
</dbReference>
<dbReference type="PIR" id="E90599">
    <property type="entry name" value="E90599"/>
</dbReference>